<dbReference type="Pfam" id="PF00383">
    <property type="entry name" value="dCMP_cyt_deam_1"/>
    <property type="match status" value="1"/>
</dbReference>
<protein>
    <submittedName>
        <fullName evidence="2">tRNA-specific adenosine deaminase</fullName>
    </submittedName>
</protein>
<dbReference type="PANTHER" id="PTHR11079:SF179">
    <property type="entry name" value="TRNA(ADENINE(34)) DEAMINASE, CHLOROPLASTIC"/>
    <property type="match status" value="1"/>
</dbReference>
<dbReference type="Gene3D" id="3.40.140.10">
    <property type="entry name" value="Cytidine Deaminase, domain 2"/>
    <property type="match status" value="1"/>
</dbReference>
<organism evidence="2 3">
    <name type="scientific">Kushneria pakistanensis</name>
    <dbReference type="NCBI Taxonomy" id="1508770"/>
    <lineage>
        <taxon>Bacteria</taxon>
        <taxon>Pseudomonadati</taxon>
        <taxon>Pseudomonadota</taxon>
        <taxon>Gammaproteobacteria</taxon>
        <taxon>Oceanospirillales</taxon>
        <taxon>Halomonadaceae</taxon>
        <taxon>Kushneria</taxon>
    </lineage>
</organism>
<evidence type="ECO:0000313" key="3">
    <source>
        <dbReference type="Proteomes" id="UP000604243"/>
    </source>
</evidence>
<proteinExistence type="predicted"/>
<dbReference type="PROSITE" id="PS51747">
    <property type="entry name" value="CYT_DCMP_DEAMINASES_2"/>
    <property type="match status" value="1"/>
</dbReference>
<feature type="domain" description="CMP/dCMP-type deaminase" evidence="1">
    <location>
        <begin position="5"/>
        <end position="120"/>
    </location>
</feature>
<evidence type="ECO:0000259" key="1">
    <source>
        <dbReference type="PROSITE" id="PS51747"/>
    </source>
</evidence>
<dbReference type="SUPFAM" id="SSF53927">
    <property type="entry name" value="Cytidine deaminase-like"/>
    <property type="match status" value="1"/>
</dbReference>
<dbReference type="PANTHER" id="PTHR11079">
    <property type="entry name" value="CYTOSINE DEAMINASE FAMILY MEMBER"/>
    <property type="match status" value="1"/>
</dbReference>
<comment type="caution">
    <text evidence="2">The sequence shown here is derived from an EMBL/GenBank/DDBJ whole genome shotgun (WGS) entry which is preliminary data.</text>
</comment>
<accession>A0ABQ3FAE6</accession>
<keyword evidence="3" id="KW-1185">Reference proteome</keyword>
<dbReference type="InterPro" id="IPR016193">
    <property type="entry name" value="Cytidine_deaminase-like"/>
</dbReference>
<dbReference type="Proteomes" id="UP000604243">
    <property type="component" value="Unassembled WGS sequence"/>
</dbReference>
<dbReference type="RefSeq" id="WP_189514414.1">
    <property type="nucleotide sequence ID" value="NZ_BMZM01000001.1"/>
</dbReference>
<evidence type="ECO:0000313" key="2">
    <source>
        <dbReference type="EMBL" id="GHC15752.1"/>
    </source>
</evidence>
<dbReference type="CDD" id="cd01285">
    <property type="entry name" value="nucleoside_deaminase"/>
    <property type="match status" value="1"/>
</dbReference>
<name>A0ABQ3FAE6_9GAMM</name>
<dbReference type="EMBL" id="BMZM01000001">
    <property type="protein sequence ID" value="GHC15752.1"/>
    <property type="molecule type" value="Genomic_DNA"/>
</dbReference>
<sequence>MINEEACKHLERCVVLAREALEAGDDPFGSVLVDDSGKVLCEARNRVVTGDATEHPELVLARWAAANMTPQARARATVYTSGEHCPMCAAAHAWAGLGRIVFISSSRQLSEWIAQFGAPASPVAMRPIGEIAPGVAVEGPVEALVDAVRALHERRHRTPHNTPYKRVLPFTGSFER</sequence>
<gene>
    <name evidence="2" type="ORF">GCM10010082_02990</name>
</gene>
<reference evidence="3" key="1">
    <citation type="journal article" date="2019" name="Int. J. Syst. Evol. Microbiol.">
        <title>The Global Catalogue of Microorganisms (GCM) 10K type strain sequencing project: providing services to taxonomists for standard genome sequencing and annotation.</title>
        <authorList>
            <consortium name="The Broad Institute Genomics Platform"/>
            <consortium name="The Broad Institute Genome Sequencing Center for Infectious Disease"/>
            <person name="Wu L."/>
            <person name="Ma J."/>
        </authorList>
    </citation>
    <scope>NUCLEOTIDE SEQUENCE [LARGE SCALE GENOMIC DNA]</scope>
    <source>
        <strain evidence="3">KCTC 42082</strain>
    </source>
</reference>
<dbReference type="InterPro" id="IPR002125">
    <property type="entry name" value="CMP_dCMP_dom"/>
</dbReference>